<dbReference type="PANTHER" id="PTHR42829">
    <property type="entry name" value="NADH-UBIQUINONE OXIDOREDUCTASE CHAIN 5"/>
    <property type="match status" value="1"/>
</dbReference>
<feature type="transmembrane region" description="Helical" evidence="17">
    <location>
        <begin position="510"/>
        <end position="527"/>
    </location>
</feature>
<dbReference type="GO" id="GO:0008137">
    <property type="term" value="F:NADH dehydrogenase (ubiquinone) activity"/>
    <property type="evidence" value="ECO:0007669"/>
    <property type="project" value="UniProtKB-EC"/>
</dbReference>
<dbReference type="GO" id="GO:0015990">
    <property type="term" value="P:electron transport coupled proton transport"/>
    <property type="evidence" value="ECO:0007669"/>
    <property type="project" value="TreeGrafter"/>
</dbReference>
<dbReference type="InterPro" id="IPR018393">
    <property type="entry name" value="NADHpl_OxRdtase_5_subgr"/>
</dbReference>
<dbReference type="Gene3D" id="1.20.5.2700">
    <property type="match status" value="1"/>
</dbReference>
<dbReference type="Pfam" id="PF06455">
    <property type="entry name" value="NADH5_C"/>
    <property type="match status" value="1"/>
</dbReference>
<dbReference type="AlphaFoldDB" id="A0A4D6FEX2"/>
<feature type="transmembrane region" description="Helical" evidence="17">
    <location>
        <begin position="176"/>
        <end position="197"/>
    </location>
</feature>
<evidence type="ECO:0000259" key="20">
    <source>
        <dbReference type="Pfam" id="PF00662"/>
    </source>
</evidence>
<dbReference type="InterPro" id="IPR003945">
    <property type="entry name" value="NU5C-like"/>
</dbReference>
<comment type="function">
    <text evidence="17">Core subunit of the mitochondrial membrane respiratory chain NADH dehydrogenase (Complex I) which catalyzes electron transfer from NADH through the respiratory chain, using ubiquinone as an electron acceptor. Essential for the catalytic activity and assembly of complex I.</text>
</comment>
<feature type="domain" description="NADH-Ubiquinone oxidoreductase (complex I) chain 5 N-terminal" evidence="20">
    <location>
        <begin position="64"/>
        <end position="114"/>
    </location>
</feature>
<feature type="transmembrane region" description="Helical" evidence="17">
    <location>
        <begin position="137"/>
        <end position="155"/>
    </location>
</feature>
<dbReference type="GO" id="GO:0003954">
    <property type="term" value="F:NADH dehydrogenase activity"/>
    <property type="evidence" value="ECO:0007669"/>
    <property type="project" value="TreeGrafter"/>
</dbReference>
<evidence type="ECO:0000313" key="22">
    <source>
        <dbReference type="EMBL" id="QCB16385.1"/>
    </source>
</evidence>
<dbReference type="Pfam" id="PF00361">
    <property type="entry name" value="Proton_antipo_M"/>
    <property type="match status" value="1"/>
</dbReference>
<reference evidence="22" key="1">
    <citation type="journal article" date="2019" name="BMC Genomics">
        <title>Mobile genetic elements explain size variation in the mitochondrial genomes of four closely-related Armillaria species.</title>
        <authorList>
            <person name="Kolesnikova A.I."/>
            <person name="Putintseva Y.A."/>
            <person name="Simonov E.P."/>
            <person name="Biriukov V.V."/>
            <person name="Oreshkova N.V."/>
            <person name="Pavlov I.N."/>
            <person name="Sharov V.V."/>
            <person name="Kuzmin D.A."/>
            <person name="Anderson J.B."/>
            <person name="Krutovsky K.V."/>
        </authorList>
    </citation>
    <scope>NUCLEOTIDE SEQUENCE [LARGE SCALE GENOMIC DNA]</scope>
</reference>
<evidence type="ECO:0000256" key="4">
    <source>
        <dbReference type="ARBA" id="ARBA00021096"/>
    </source>
</evidence>
<evidence type="ECO:0000256" key="13">
    <source>
        <dbReference type="ARBA" id="ARBA00023075"/>
    </source>
</evidence>
<feature type="transmembrane region" description="Helical" evidence="17">
    <location>
        <begin position="614"/>
        <end position="635"/>
    </location>
</feature>
<dbReference type="NCBIfam" id="NF005141">
    <property type="entry name" value="PRK06590.1"/>
    <property type="match status" value="1"/>
</dbReference>
<dbReference type="Pfam" id="PF00662">
    <property type="entry name" value="Proton_antipo_N"/>
    <property type="match status" value="1"/>
</dbReference>
<feature type="transmembrane region" description="Helical" evidence="17">
    <location>
        <begin position="83"/>
        <end position="101"/>
    </location>
</feature>
<feature type="chain" id="PRO_5026256940" description="NADH-ubiquinone oxidoreductase chain 5" evidence="18">
    <location>
        <begin position="17"/>
        <end position="660"/>
    </location>
</feature>
<feature type="transmembrane region" description="Helical" evidence="17">
    <location>
        <begin position="113"/>
        <end position="131"/>
    </location>
</feature>
<evidence type="ECO:0000256" key="17">
    <source>
        <dbReference type="RuleBase" id="RU003404"/>
    </source>
</evidence>
<keyword evidence="7 17" id="KW-0812">Transmembrane</keyword>
<evidence type="ECO:0000259" key="21">
    <source>
        <dbReference type="Pfam" id="PF06455"/>
    </source>
</evidence>
<evidence type="ECO:0000256" key="12">
    <source>
        <dbReference type="ARBA" id="ARBA00023027"/>
    </source>
</evidence>
<proteinExistence type="inferred from homology"/>
<name>A0A4D6FEX2_9AGAR</name>
<dbReference type="EMBL" id="MH407470">
    <property type="protein sequence ID" value="QCB16385.1"/>
    <property type="molecule type" value="Genomic_DNA"/>
</dbReference>
<evidence type="ECO:0000256" key="1">
    <source>
        <dbReference type="ARBA" id="ARBA00003257"/>
    </source>
</evidence>
<dbReference type="PANTHER" id="PTHR42829:SF2">
    <property type="entry name" value="NADH-UBIQUINONE OXIDOREDUCTASE CHAIN 5"/>
    <property type="match status" value="1"/>
</dbReference>
<dbReference type="EC" id="7.1.1.2" evidence="3 17"/>
<organism evidence="22">
    <name type="scientific">Armillaria borealis</name>
    <dbReference type="NCBI Taxonomy" id="47425"/>
    <lineage>
        <taxon>Eukaryota</taxon>
        <taxon>Fungi</taxon>
        <taxon>Dikarya</taxon>
        <taxon>Basidiomycota</taxon>
        <taxon>Agaricomycotina</taxon>
        <taxon>Agaricomycetes</taxon>
        <taxon>Agaricomycetidae</taxon>
        <taxon>Agaricales</taxon>
        <taxon>Marasmiineae</taxon>
        <taxon>Physalacriaceae</taxon>
        <taxon>Armillaria</taxon>
    </lineage>
</organism>
<keyword evidence="9" id="KW-1278">Translocase</keyword>
<evidence type="ECO:0000256" key="2">
    <source>
        <dbReference type="ARBA" id="ARBA00004448"/>
    </source>
</evidence>
<feature type="domain" description="NADH:quinone oxidoreductase/Mrp antiporter transmembrane" evidence="19">
    <location>
        <begin position="132"/>
        <end position="413"/>
    </location>
</feature>
<evidence type="ECO:0000256" key="10">
    <source>
        <dbReference type="ARBA" id="ARBA00022982"/>
    </source>
</evidence>
<dbReference type="GO" id="GO:0005743">
    <property type="term" value="C:mitochondrial inner membrane"/>
    <property type="evidence" value="ECO:0007669"/>
    <property type="project" value="UniProtKB-SubCell"/>
</dbReference>
<feature type="transmembrane region" description="Helical" evidence="17">
    <location>
        <begin position="450"/>
        <end position="472"/>
    </location>
</feature>
<comment type="function">
    <text evidence="1">Core subunit of the mitochondrial membrane respiratory chain NADH dehydrogenase (Complex I) that is believed to belong to the minimal assembly required for catalysis. Complex I functions in the transfer of electrons from NADH to the respiratory chain. The immediate electron acceptor for the enzyme is believed to be ubiquinone.</text>
</comment>
<dbReference type="InterPro" id="IPR010934">
    <property type="entry name" value="NADH_DH_su5_C"/>
</dbReference>
<dbReference type="InterPro" id="IPR001516">
    <property type="entry name" value="Proton_antipo_N"/>
</dbReference>
<keyword evidence="6" id="KW-0679">Respiratory chain</keyword>
<keyword evidence="8" id="KW-0999">Mitochondrion inner membrane</keyword>
<evidence type="ECO:0000256" key="8">
    <source>
        <dbReference type="ARBA" id="ARBA00022792"/>
    </source>
</evidence>
<keyword evidence="10" id="KW-0249">Electron transport</keyword>
<feature type="signal peptide" evidence="18">
    <location>
        <begin position="1"/>
        <end position="16"/>
    </location>
</feature>
<keyword evidence="13 17" id="KW-0830">Ubiquinone</keyword>
<feature type="transmembrane region" description="Helical" evidence="17">
    <location>
        <begin position="408"/>
        <end position="429"/>
    </location>
</feature>
<dbReference type="InterPro" id="IPR001750">
    <property type="entry name" value="ND/Mrp_TM"/>
</dbReference>
<evidence type="ECO:0000256" key="9">
    <source>
        <dbReference type="ARBA" id="ARBA00022967"/>
    </source>
</evidence>
<evidence type="ECO:0000256" key="16">
    <source>
        <dbReference type="ARBA" id="ARBA00049551"/>
    </source>
</evidence>
<evidence type="ECO:0000256" key="14">
    <source>
        <dbReference type="ARBA" id="ARBA00023128"/>
    </source>
</evidence>
<comment type="subcellular location">
    <subcellularLocation>
        <location evidence="2">Mitochondrion inner membrane</location>
        <topology evidence="2">Multi-pass membrane protein</topology>
    </subcellularLocation>
</comment>
<dbReference type="GeneID" id="40135543"/>
<sequence length="660" mass="73121">MYLLIIILPLLGSLSAGFLGRKIGITGSQILTITTLFISSLFMTLAFYEVCISGSPVYINLGSWINSEFLTINWEFYFDQLTISLGLAVLYCSTLIHIYSIDYLSSDPHIQRFFSYLSAFTFGMLVLICGGNYFVMFLGWEAIGVVSYLLINFYFTRVQANKAAILAFTVNRQGDMLLSIGFFAIIALLGSLNYSTIFSLVPYLNETAITIIALLLFGGASAKSAQIPLHSWLPGSMEAPTPVSALLHAATLVTAGLYLLLRSSPILEYSPTALLVITLVGATTAFVAASTGLVSNDLKRIIAMSTISQLGYMVMAVGLSQYNVALFHTCNHSFFKALLFLAAGAVIHSFSDQQDVRRMGGLIKFLPFIYSVMVVGTLSLLATPFLTGFYSKDLILELAYGQYKFNGMYAYILGSITAGLTAFYSFRLISLVFLTEPNGHKQSYLNSHESNLAVIIPLVILSLFSIFFGYLFSDMFVGMGSDYFGNSLFIHPNNITLIEAEYSINILTKLLPSILSFTGVLIALMLYNRTPNIISIYTEYPIIKKLYSFLNGKYYFDIIYNNYIFSKGFNLGYGISKKIDRGAIELVGPHGLSELLYSISKDISKLDTGIITTYALYFTIGLLFLLSLIFSSVIFNENNNDFTQLILILTFALFVAKRKF</sequence>
<dbReference type="PRINTS" id="PR01435">
    <property type="entry name" value="NPOXDRDTASE5"/>
</dbReference>
<dbReference type="GO" id="GO:0042773">
    <property type="term" value="P:ATP synthesis coupled electron transport"/>
    <property type="evidence" value="ECO:0007669"/>
    <property type="project" value="InterPro"/>
</dbReference>
<dbReference type="NCBIfam" id="TIGR01974">
    <property type="entry name" value="NDH_I_L"/>
    <property type="match status" value="1"/>
</dbReference>
<dbReference type="PRINTS" id="PR01434">
    <property type="entry name" value="NADHDHGNASE5"/>
</dbReference>
<dbReference type="RefSeq" id="YP_009631605.1">
    <property type="nucleotide sequence ID" value="NC_042230.1"/>
</dbReference>
<evidence type="ECO:0000256" key="5">
    <source>
        <dbReference type="ARBA" id="ARBA00022448"/>
    </source>
</evidence>
<feature type="transmembrane region" description="Helical" evidence="17">
    <location>
        <begin position="243"/>
        <end position="261"/>
    </location>
</feature>
<feature type="transmembrane region" description="Helical" evidence="17">
    <location>
        <begin position="641"/>
        <end position="656"/>
    </location>
</feature>
<keyword evidence="15 17" id="KW-0472">Membrane</keyword>
<keyword evidence="12 17" id="KW-0520">NAD</keyword>
<evidence type="ECO:0000256" key="3">
    <source>
        <dbReference type="ARBA" id="ARBA00012944"/>
    </source>
</evidence>
<feature type="transmembrane region" description="Helical" evidence="17">
    <location>
        <begin position="362"/>
        <end position="388"/>
    </location>
</feature>
<feature type="transmembrane region" description="Helical" evidence="17">
    <location>
        <begin position="273"/>
        <end position="294"/>
    </location>
</feature>
<protein>
    <recommendedName>
        <fullName evidence="4 17">NADH-ubiquinone oxidoreductase chain 5</fullName>
        <ecNumber evidence="3 17">7.1.1.2</ecNumber>
    </recommendedName>
</protein>
<comment type="similarity">
    <text evidence="17">Belongs to the complex I subunit 5 family.</text>
</comment>
<evidence type="ECO:0000256" key="7">
    <source>
        <dbReference type="ARBA" id="ARBA00022692"/>
    </source>
</evidence>
<evidence type="ECO:0000259" key="19">
    <source>
        <dbReference type="Pfam" id="PF00361"/>
    </source>
</evidence>
<evidence type="ECO:0000256" key="15">
    <source>
        <dbReference type="ARBA" id="ARBA00023136"/>
    </source>
</evidence>
<feature type="domain" description="NADH dehydrogenase subunit 5 C-terminal" evidence="21">
    <location>
        <begin position="503"/>
        <end position="628"/>
    </location>
</feature>
<accession>A0A4D6FEX2</accession>
<evidence type="ECO:0000256" key="6">
    <source>
        <dbReference type="ARBA" id="ARBA00022660"/>
    </source>
</evidence>
<feature type="transmembrane region" description="Helical" evidence="17">
    <location>
        <begin position="30"/>
        <end position="50"/>
    </location>
</feature>
<keyword evidence="5 17" id="KW-0813">Transport</keyword>
<keyword evidence="18" id="KW-0732">Signal</keyword>
<keyword evidence="11 17" id="KW-1133">Transmembrane helix</keyword>
<evidence type="ECO:0000256" key="11">
    <source>
        <dbReference type="ARBA" id="ARBA00022989"/>
    </source>
</evidence>
<feature type="transmembrane region" description="Helical" evidence="17">
    <location>
        <begin position="301"/>
        <end position="322"/>
    </location>
</feature>
<keyword evidence="14 17" id="KW-0496">Mitochondrion</keyword>
<gene>
    <name evidence="22" type="primary">nad5</name>
</gene>
<comment type="catalytic activity">
    <reaction evidence="16 17">
        <text>a ubiquinone + NADH + 5 H(+)(in) = a ubiquinol + NAD(+) + 4 H(+)(out)</text>
        <dbReference type="Rhea" id="RHEA:29091"/>
        <dbReference type="Rhea" id="RHEA-COMP:9565"/>
        <dbReference type="Rhea" id="RHEA-COMP:9566"/>
        <dbReference type="ChEBI" id="CHEBI:15378"/>
        <dbReference type="ChEBI" id="CHEBI:16389"/>
        <dbReference type="ChEBI" id="CHEBI:17976"/>
        <dbReference type="ChEBI" id="CHEBI:57540"/>
        <dbReference type="ChEBI" id="CHEBI:57945"/>
        <dbReference type="EC" id="7.1.1.2"/>
    </reaction>
</comment>
<geneLocation type="mitochondrion" evidence="22"/>
<evidence type="ECO:0000256" key="18">
    <source>
        <dbReference type="SAM" id="SignalP"/>
    </source>
</evidence>